<dbReference type="SMART" id="SM00287">
    <property type="entry name" value="SH3b"/>
    <property type="match status" value="8"/>
</dbReference>
<dbReference type="GO" id="GO:0009253">
    <property type="term" value="P:peptidoglycan catabolic process"/>
    <property type="evidence" value="ECO:0007669"/>
    <property type="project" value="InterPro"/>
</dbReference>
<comment type="caution">
    <text evidence="6">The sequence shown here is derived from an EMBL/GenBank/DDBJ whole genome shotgun (WGS) entry which is preliminary data.</text>
</comment>
<evidence type="ECO:0000256" key="3">
    <source>
        <dbReference type="SAM" id="MobiDB-lite"/>
    </source>
</evidence>
<keyword evidence="1" id="KW-0378">Hydrolase</keyword>
<keyword evidence="4" id="KW-0732">Signal</keyword>
<evidence type="ECO:0000259" key="5">
    <source>
        <dbReference type="PROSITE" id="PS51781"/>
    </source>
</evidence>
<dbReference type="GO" id="GO:0008745">
    <property type="term" value="F:N-acetylmuramoyl-L-alanine amidase activity"/>
    <property type="evidence" value="ECO:0007669"/>
    <property type="project" value="InterPro"/>
</dbReference>
<feature type="compositionally biased region" description="Acidic residues" evidence="3">
    <location>
        <begin position="97"/>
        <end position="107"/>
    </location>
</feature>
<protein>
    <recommendedName>
        <fullName evidence="5">SH3b domain-containing protein</fullName>
    </recommendedName>
</protein>
<evidence type="ECO:0000256" key="1">
    <source>
        <dbReference type="ARBA" id="ARBA00022801"/>
    </source>
</evidence>
<dbReference type="SMART" id="SM00646">
    <property type="entry name" value="Ami_3"/>
    <property type="match status" value="1"/>
</dbReference>
<feature type="domain" description="SH3b" evidence="5">
    <location>
        <begin position="201"/>
        <end position="264"/>
    </location>
</feature>
<feature type="domain" description="SH3b" evidence="5">
    <location>
        <begin position="355"/>
        <end position="418"/>
    </location>
</feature>
<name>A0A2T4U237_9BACI</name>
<evidence type="ECO:0000313" key="6">
    <source>
        <dbReference type="EMBL" id="PTL37466.1"/>
    </source>
</evidence>
<gene>
    <name evidence="6" type="ORF">C6Y45_16315</name>
</gene>
<dbReference type="Pfam" id="PF08239">
    <property type="entry name" value="SH3_3"/>
    <property type="match status" value="8"/>
</dbReference>
<organism evidence="6 7">
    <name type="scientific">Alkalicoccus saliphilus</name>
    <dbReference type="NCBI Taxonomy" id="200989"/>
    <lineage>
        <taxon>Bacteria</taxon>
        <taxon>Bacillati</taxon>
        <taxon>Bacillota</taxon>
        <taxon>Bacilli</taxon>
        <taxon>Bacillales</taxon>
        <taxon>Bacillaceae</taxon>
        <taxon>Alkalicoccus</taxon>
    </lineage>
</organism>
<proteinExistence type="predicted"/>
<feature type="domain" description="SH3b" evidence="5">
    <location>
        <begin position="495"/>
        <end position="558"/>
    </location>
</feature>
<feature type="signal peptide" evidence="4">
    <location>
        <begin position="1"/>
        <end position="26"/>
    </location>
</feature>
<evidence type="ECO:0000256" key="4">
    <source>
        <dbReference type="SAM" id="SignalP"/>
    </source>
</evidence>
<dbReference type="RefSeq" id="WP_107586289.1">
    <property type="nucleotide sequence ID" value="NZ_PZJJ01000049.1"/>
</dbReference>
<dbReference type="Pfam" id="PF01520">
    <property type="entry name" value="Amidase_3"/>
    <property type="match status" value="1"/>
</dbReference>
<keyword evidence="2" id="KW-0961">Cell wall biogenesis/degradation</keyword>
<dbReference type="GO" id="GO:0071555">
    <property type="term" value="P:cell wall organization"/>
    <property type="evidence" value="ECO:0007669"/>
    <property type="project" value="UniProtKB-KW"/>
</dbReference>
<dbReference type="PROSITE" id="PS51781">
    <property type="entry name" value="SH3B"/>
    <property type="match status" value="7"/>
</dbReference>
<feature type="domain" description="SH3b" evidence="5">
    <location>
        <begin position="426"/>
        <end position="489"/>
    </location>
</feature>
<feature type="domain" description="SH3b" evidence="5">
    <location>
        <begin position="33"/>
        <end position="95"/>
    </location>
</feature>
<dbReference type="Gene3D" id="2.30.30.40">
    <property type="entry name" value="SH3 Domains"/>
    <property type="match status" value="8"/>
</dbReference>
<sequence>MIKSFINLISLALLLVLFAVPAAVSADPGPVLQEASIVEAQNANVRSDASTSGDVVGTVSNGSTVNVHEILSHWAYISTDSVEGYITLRFLDLEGDSLEEDESESSEETSALELGPVTHQAEVVDAQNLNVRPGPSISYDRTGTIPQGTVVDVHEELSHWGLISTDSIEGYVSLRYLKNIEEVEEDAEEEEETELELGPVKQKGTVVEAQNLNVRPGPTTSNTPLGSIPNGTTVNVHELLDSWALISTDSIEGYISLSYLELIEAEEETGNTDLGPVKLEGTIVEAQNLNVRPEPTTSNTPLGTVANGTTVNVHEVLDNWALISTDEIQGYVSLRYLELIEAEEETGNTDLGPVKLEGTIVEAQNLNVRPEPTTSNTPVGTVANGTTVNVHELLDNWALISTDSIQGYVSLRYLELEAEEEEYKPIDEGTVVDAQNLNVRSGPATSYDRISTLPNGTSVDVLKIEDGWALVSNGDVEGYVSLRYLDLKSEQESSEVQGTVVDATNLNVRSGPSTSYDRVGTLPTGTTVTVHEIEDGWARISTASLEGYVSMRYLDVDGEGGSTPSTIKGLVIDAANLNVRTGPSTSYDRVGTLPRGTEVDVLEMESGWAKVSSGSIEGYVSLLYLQVIDPDAANTLQGRTIVIDPGHGGSDPGAVANGLHEKEIVLDVSLRLETKLKAAGANVVMTRRSDWYPTLGDRVRTANGSGGDIFISVHANAAGATSASGTETFFNTAYWSGSSRSLADSLQKEMVDKLNTRDRGVKQANFYVIRNTTIPSVLVELGFMTNYAEAQRMKTNSFRNAAAAALYEGIIEYYN</sequence>
<keyword evidence="7" id="KW-1185">Reference proteome</keyword>
<accession>A0A2T4U237</accession>
<dbReference type="CDD" id="cd02696">
    <property type="entry name" value="MurNAc-LAA"/>
    <property type="match status" value="1"/>
</dbReference>
<dbReference type="InterPro" id="IPR052354">
    <property type="entry name" value="Cell_Wall_Dynamics_Protein"/>
</dbReference>
<feature type="chain" id="PRO_5015557760" description="SH3b domain-containing protein" evidence="4">
    <location>
        <begin position="27"/>
        <end position="815"/>
    </location>
</feature>
<feature type="domain" description="SH3b" evidence="5">
    <location>
        <begin position="118"/>
        <end position="181"/>
    </location>
</feature>
<feature type="domain" description="SH3b" evidence="5">
    <location>
        <begin position="562"/>
        <end position="629"/>
    </location>
</feature>
<evidence type="ECO:0000256" key="2">
    <source>
        <dbReference type="ARBA" id="ARBA00023316"/>
    </source>
</evidence>
<dbReference type="EMBL" id="PZJJ01000049">
    <property type="protein sequence ID" value="PTL37466.1"/>
    <property type="molecule type" value="Genomic_DNA"/>
</dbReference>
<dbReference type="OrthoDB" id="9806267at2"/>
<dbReference type="Proteomes" id="UP000240509">
    <property type="component" value="Unassembled WGS sequence"/>
</dbReference>
<feature type="region of interest" description="Disordered" evidence="3">
    <location>
        <begin position="97"/>
        <end position="117"/>
    </location>
</feature>
<dbReference type="PANTHER" id="PTHR34408:SF1">
    <property type="entry name" value="GLYCOSYL HYDROLASE FAMILY 19 DOMAIN-CONTAINING PROTEIN HI_1415"/>
    <property type="match status" value="1"/>
</dbReference>
<evidence type="ECO:0000313" key="7">
    <source>
        <dbReference type="Proteomes" id="UP000240509"/>
    </source>
</evidence>
<dbReference type="AlphaFoldDB" id="A0A2T4U237"/>
<dbReference type="Gene3D" id="3.40.630.40">
    <property type="entry name" value="Zn-dependent exopeptidases"/>
    <property type="match status" value="1"/>
</dbReference>
<reference evidence="6 7" key="1">
    <citation type="submission" date="2018-03" db="EMBL/GenBank/DDBJ databases">
        <title>Alkalicoccus saliphilus sp. nov., isolated from a mineral pool.</title>
        <authorList>
            <person name="Zhao B."/>
        </authorList>
    </citation>
    <scope>NUCLEOTIDE SEQUENCE [LARGE SCALE GENOMIC DNA]</scope>
    <source>
        <strain evidence="6 7">6AG</strain>
    </source>
</reference>
<dbReference type="InterPro" id="IPR002508">
    <property type="entry name" value="MurNAc-LAA_cat"/>
</dbReference>
<dbReference type="SUPFAM" id="SSF53187">
    <property type="entry name" value="Zn-dependent exopeptidases"/>
    <property type="match status" value="1"/>
</dbReference>
<dbReference type="PANTHER" id="PTHR34408">
    <property type="entry name" value="FAMILY PROTEIN, PUTATIVE-RELATED"/>
    <property type="match status" value="1"/>
</dbReference>
<dbReference type="InterPro" id="IPR003646">
    <property type="entry name" value="SH3-like_bac-type"/>
</dbReference>